<dbReference type="Proteomes" id="UP000011701">
    <property type="component" value="Chromosome"/>
</dbReference>
<dbReference type="AlphaFoldDB" id="A0A0F6MP66"/>
<accession>A0A0F6MP66</accession>
<proteinExistence type="predicted"/>
<dbReference type="HOGENOM" id="CLU_1331440_0_0_12"/>
<organism evidence="1">
    <name type="scientific">Treponema denticola OTK</name>
    <dbReference type="NCBI Taxonomy" id="999434"/>
    <lineage>
        <taxon>Bacteria</taxon>
        <taxon>Pseudomonadati</taxon>
        <taxon>Spirochaetota</taxon>
        <taxon>Spirochaetia</taxon>
        <taxon>Spirochaetales</taxon>
        <taxon>Treponemataceae</taxon>
        <taxon>Treponema</taxon>
    </lineage>
</organism>
<dbReference type="EMBL" id="AGDY01000006">
    <property type="protein sequence ID" value="EMB21618.1"/>
    <property type="molecule type" value="Genomic_DNA"/>
</dbReference>
<comment type="caution">
    <text evidence="1">The sequence shown here is derived from an EMBL/GenBank/DDBJ whole genome shotgun (WGS) entry which is preliminary data.</text>
</comment>
<gene>
    <name evidence="1" type="ORF">HMPREF9723_01391</name>
</gene>
<protein>
    <submittedName>
        <fullName evidence="1">Uncharacterized protein</fullName>
    </submittedName>
</protein>
<dbReference type="RefSeq" id="WP_002692156.1">
    <property type="nucleotide sequence ID" value="NZ_CM001797.1"/>
</dbReference>
<dbReference type="PATRIC" id="fig|999434.4.peg.1443"/>
<reference evidence="1" key="1">
    <citation type="submission" date="2012-01" db="EMBL/GenBank/DDBJ databases">
        <title>The Genome Sequence of Treponema denticola OTK.</title>
        <authorList>
            <consortium name="The Broad Institute Genome Sequencing Platform"/>
            <person name="Earl A."/>
            <person name="Ward D."/>
            <person name="Feldgarden M."/>
            <person name="Gevers D."/>
            <person name="Blanton J.M."/>
            <person name="Fenno C.J."/>
            <person name="Baranova O.V."/>
            <person name="Mathney J."/>
            <person name="Dewhirst F.E."/>
            <person name="Izard J."/>
            <person name="Young S.K."/>
            <person name="Zeng Q."/>
            <person name="Gargeya S."/>
            <person name="Fitzgerald M."/>
            <person name="Haas B."/>
            <person name="Abouelleil A."/>
            <person name="Alvarado L."/>
            <person name="Arachchi H.M."/>
            <person name="Berlin A."/>
            <person name="Chapman S.B."/>
            <person name="Gearin G."/>
            <person name="Goldberg J."/>
            <person name="Griggs A."/>
            <person name="Gujja S."/>
            <person name="Hansen M."/>
            <person name="Heiman D."/>
            <person name="Howarth C."/>
            <person name="Larimer J."/>
            <person name="Lui A."/>
            <person name="MacDonald P.J.P."/>
            <person name="McCowen C."/>
            <person name="Montmayeur A."/>
            <person name="Murphy C."/>
            <person name="Neiman D."/>
            <person name="Pearson M."/>
            <person name="Priest M."/>
            <person name="Roberts A."/>
            <person name="Saif S."/>
            <person name="Shea T."/>
            <person name="Sisk P."/>
            <person name="Stolte C."/>
            <person name="Sykes S."/>
            <person name="Wortman J."/>
            <person name="Nusbaum C."/>
            <person name="Birren B."/>
        </authorList>
    </citation>
    <scope>NUCLEOTIDE SEQUENCE [LARGE SCALE GENOMIC DNA]</scope>
    <source>
        <strain evidence="1">OTK</strain>
    </source>
</reference>
<evidence type="ECO:0000313" key="1">
    <source>
        <dbReference type="EMBL" id="EMB21618.1"/>
    </source>
</evidence>
<name>A0A0F6MP66_TREDN</name>
<sequence length="206" mass="23352">MTALERQQLRLRILKVICEYLHFDLNNTMVEKGTIFELIPDIDKEEIIKNILYLGEKGYLKYSLIHLHGYAFPTMIQLLIPAIDLVEKMEMKMPTDEYENDFSKTAITNFSNITNSQIIVNSPGSNITITDNQESELIAYLNDLVKKNNNNIALRNIVETTVQKIKQKRVSMDFLKGIGSALMSFGISITSNLLTPSVAHILGLNS</sequence>